<evidence type="ECO:0000259" key="1">
    <source>
        <dbReference type="Pfam" id="PF13020"/>
    </source>
</evidence>
<organism evidence="2 3">
    <name type="scientific">Rudaeicoccus suwonensis</name>
    <dbReference type="NCBI Taxonomy" id="657409"/>
    <lineage>
        <taxon>Bacteria</taxon>
        <taxon>Bacillati</taxon>
        <taxon>Actinomycetota</taxon>
        <taxon>Actinomycetes</taxon>
        <taxon>Micrococcales</taxon>
        <taxon>Dermacoccaceae</taxon>
        <taxon>Rudaeicoccus</taxon>
    </lineage>
</organism>
<dbReference type="EMBL" id="VIVQ01000002">
    <property type="protein sequence ID" value="TWE10279.1"/>
    <property type="molecule type" value="Genomic_DNA"/>
</dbReference>
<dbReference type="InterPro" id="IPR015947">
    <property type="entry name" value="PUA-like_sf"/>
</dbReference>
<dbReference type="SUPFAM" id="SSF88697">
    <property type="entry name" value="PUA domain-like"/>
    <property type="match status" value="1"/>
</dbReference>
<accession>A0A561E3V4</accession>
<dbReference type="AlphaFoldDB" id="A0A561E3V4"/>
<dbReference type="InterPro" id="IPR024975">
    <property type="entry name" value="NOV_C"/>
</dbReference>
<reference evidence="2 3" key="1">
    <citation type="submission" date="2019-06" db="EMBL/GenBank/DDBJ databases">
        <title>Sequencing the genomes of 1000 actinobacteria strains.</title>
        <authorList>
            <person name="Klenk H.-P."/>
        </authorList>
    </citation>
    <scope>NUCLEOTIDE SEQUENCE [LARGE SCALE GENOMIC DNA]</scope>
    <source>
        <strain evidence="2 3">DSM 19560</strain>
    </source>
</reference>
<sequence>MNQHVTREKLGSWLVKCNSDLFDLAGHVSDDRGPILDWSVQPGYRADLMSPGDRLIFWVSGHDPLFQRGIWGCGYVTDYVQDAIPDDFNADDVGYWRDPEKRAAVRSFVPCHIPLFEKGVTVREIRAAGLDDLEVLRAPMCPNPSWLSVDQMRLLGVLLEWPDDTPNPGHQVTVTSEGAGFGDAQRNAVVEAAAMAAVQEFYGDDWEGEDVSADKIGWDITFRSRSGPESYKVEVKGVSGSRPTILLTANERRAAQDEPGWWLAVVTHALSNPTIREYTGEDVVTAAKPYIFRVQMPEARD</sequence>
<evidence type="ECO:0000313" key="2">
    <source>
        <dbReference type="EMBL" id="TWE10279.1"/>
    </source>
</evidence>
<dbReference type="Proteomes" id="UP000318297">
    <property type="component" value="Unassembled WGS sequence"/>
</dbReference>
<keyword evidence="3" id="KW-1185">Reference proteome</keyword>
<protein>
    <submittedName>
        <fullName evidence="2">EVE domain-containing protein</fullName>
    </submittedName>
</protein>
<feature type="domain" description="Protein NO VEIN C-terminal" evidence="1">
    <location>
        <begin position="191"/>
        <end position="275"/>
    </location>
</feature>
<dbReference type="RefSeq" id="WP_145229125.1">
    <property type="nucleotide sequence ID" value="NZ_VIVQ01000002.1"/>
</dbReference>
<dbReference type="OrthoDB" id="4464348at2"/>
<proteinExistence type="predicted"/>
<dbReference type="Pfam" id="PF13020">
    <property type="entry name" value="NOV_C"/>
    <property type="match status" value="1"/>
</dbReference>
<evidence type="ECO:0000313" key="3">
    <source>
        <dbReference type="Proteomes" id="UP000318297"/>
    </source>
</evidence>
<gene>
    <name evidence="2" type="ORF">BKA23_2633</name>
</gene>
<comment type="caution">
    <text evidence="2">The sequence shown here is derived from an EMBL/GenBank/DDBJ whole genome shotgun (WGS) entry which is preliminary data.</text>
</comment>
<name>A0A561E3V4_9MICO</name>